<comment type="caution">
    <text evidence="1">The sequence shown here is derived from an EMBL/GenBank/DDBJ whole genome shotgun (WGS) entry which is preliminary data.</text>
</comment>
<dbReference type="SUPFAM" id="SSF56801">
    <property type="entry name" value="Acetyl-CoA synthetase-like"/>
    <property type="match status" value="1"/>
</dbReference>
<evidence type="ECO:0000313" key="2">
    <source>
        <dbReference type="Proteomes" id="UP001596139"/>
    </source>
</evidence>
<evidence type="ECO:0000313" key="1">
    <source>
        <dbReference type="EMBL" id="MFC6064406.1"/>
    </source>
</evidence>
<gene>
    <name evidence="1" type="ORF">ACFP4F_17900</name>
</gene>
<dbReference type="RefSeq" id="WP_245659641.1">
    <property type="nucleotide sequence ID" value="NZ_JBHSPX010000004.1"/>
</dbReference>
<dbReference type="Proteomes" id="UP001596139">
    <property type="component" value="Unassembled WGS sequence"/>
</dbReference>
<reference evidence="2" key="1">
    <citation type="journal article" date="2019" name="Int. J. Syst. Evol. Microbiol.">
        <title>The Global Catalogue of Microorganisms (GCM) 10K type strain sequencing project: providing services to taxonomists for standard genome sequencing and annotation.</title>
        <authorList>
            <consortium name="The Broad Institute Genomics Platform"/>
            <consortium name="The Broad Institute Genome Sequencing Center for Infectious Disease"/>
            <person name="Wu L."/>
            <person name="Ma J."/>
        </authorList>
    </citation>
    <scope>NUCLEOTIDE SEQUENCE [LARGE SCALE GENOMIC DNA]</scope>
    <source>
        <strain evidence="2">CGMCC 1.15180</strain>
    </source>
</reference>
<dbReference type="Gene3D" id="3.40.50.12780">
    <property type="entry name" value="N-terminal domain of ligase-like"/>
    <property type="match status" value="1"/>
</dbReference>
<name>A0ABW1MLX4_9ACTN</name>
<dbReference type="InterPro" id="IPR042099">
    <property type="entry name" value="ANL_N_sf"/>
</dbReference>
<protein>
    <submittedName>
        <fullName evidence="1">Uncharacterized protein</fullName>
    </submittedName>
</protein>
<proteinExistence type="predicted"/>
<keyword evidence="2" id="KW-1185">Reference proteome</keyword>
<sequence>MPGNTIAVLDSGNRPLPKGQRGRVAIASYQLRDAYAIAEPDFLTHDYGGRTQRFLLTGDSGFIDQAGRPISLCWVAPGRSRAVIGVSRRGL</sequence>
<dbReference type="EMBL" id="JBHSPX010000004">
    <property type="protein sequence ID" value="MFC6064406.1"/>
    <property type="molecule type" value="Genomic_DNA"/>
</dbReference>
<organism evidence="1 2">
    <name type="scientific">Streptomyces ochraceiscleroticus</name>
    <dbReference type="NCBI Taxonomy" id="47761"/>
    <lineage>
        <taxon>Bacteria</taxon>
        <taxon>Bacillati</taxon>
        <taxon>Actinomycetota</taxon>
        <taxon>Actinomycetes</taxon>
        <taxon>Kitasatosporales</taxon>
        <taxon>Streptomycetaceae</taxon>
        <taxon>Streptomyces</taxon>
    </lineage>
</organism>
<accession>A0ABW1MLX4</accession>